<keyword evidence="2" id="KW-1185">Reference proteome</keyword>
<accession>A0ACB8DSJ6</accession>
<name>A0ACB8DSJ6_DERSI</name>
<evidence type="ECO:0000313" key="1">
    <source>
        <dbReference type="EMBL" id="KAH7975159.1"/>
    </source>
</evidence>
<protein>
    <submittedName>
        <fullName evidence="1">Uncharacterized protein</fullName>
    </submittedName>
</protein>
<proteinExistence type="predicted"/>
<dbReference type="EMBL" id="CM023479">
    <property type="protein sequence ID" value="KAH7975159.1"/>
    <property type="molecule type" value="Genomic_DNA"/>
</dbReference>
<dbReference type="Proteomes" id="UP000821865">
    <property type="component" value="Chromosome 10"/>
</dbReference>
<evidence type="ECO:0000313" key="2">
    <source>
        <dbReference type="Proteomes" id="UP000821865"/>
    </source>
</evidence>
<organism evidence="1 2">
    <name type="scientific">Dermacentor silvarum</name>
    <name type="common">Tick</name>
    <dbReference type="NCBI Taxonomy" id="543639"/>
    <lineage>
        <taxon>Eukaryota</taxon>
        <taxon>Metazoa</taxon>
        <taxon>Ecdysozoa</taxon>
        <taxon>Arthropoda</taxon>
        <taxon>Chelicerata</taxon>
        <taxon>Arachnida</taxon>
        <taxon>Acari</taxon>
        <taxon>Parasitiformes</taxon>
        <taxon>Ixodida</taxon>
        <taxon>Ixodoidea</taxon>
        <taxon>Ixodidae</taxon>
        <taxon>Rhipicephalinae</taxon>
        <taxon>Dermacentor</taxon>
    </lineage>
</organism>
<reference evidence="1" key="1">
    <citation type="submission" date="2020-05" db="EMBL/GenBank/DDBJ databases">
        <title>Large-scale comparative analyses of tick genomes elucidate their genetic diversity and vector capacities.</title>
        <authorList>
            <person name="Jia N."/>
            <person name="Wang J."/>
            <person name="Shi W."/>
            <person name="Du L."/>
            <person name="Sun Y."/>
            <person name="Zhan W."/>
            <person name="Jiang J."/>
            <person name="Wang Q."/>
            <person name="Zhang B."/>
            <person name="Ji P."/>
            <person name="Sakyi L.B."/>
            <person name="Cui X."/>
            <person name="Yuan T."/>
            <person name="Jiang B."/>
            <person name="Yang W."/>
            <person name="Lam T.T.-Y."/>
            <person name="Chang Q."/>
            <person name="Ding S."/>
            <person name="Wang X."/>
            <person name="Zhu J."/>
            <person name="Ruan X."/>
            <person name="Zhao L."/>
            <person name="Wei J."/>
            <person name="Que T."/>
            <person name="Du C."/>
            <person name="Cheng J."/>
            <person name="Dai P."/>
            <person name="Han X."/>
            <person name="Huang E."/>
            <person name="Gao Y."/>
            <person name="Liu J."/>
            <person name="Shao H."/>
            <person name="Ye R."/>
            <person name="Li L."/>
            <person name="Wei W."/>
            <person name="Wang X."/>
            <person name="Wang C."/>
            <person name="Yang T."/>
            <person name="Huo Q."/>
            <person name="Li W."/>
            <person name="Guo W."/>
            <person name="Chen H."/>
            <person name="Zhou L."/>
            <person name="Ni X."/>
            <person name="Tian J."/>
            <person name="Zhou Y."/>
            <person name="Sheng Y."/>
            <person name="Liu T."/>
            <person name="Pan Y."/>
            <person name="Xia L."/>
            <person name="Li J."/>
            <person name="Zhao F."/>
            <person name="Cao W."/>
        </authorList>
    </citation>
    <scope>NUCLEOTIDE SEQUENCE</scope>
    <source>
        <strain evidence="1">Dsil-2018</strain>
    </source>
</reference>
<gene>
    <name evidence="1" type="ORF">HPB49_024600</name>
</gene>
<comment type="caution">
    <text evidence="1">The sequence shown here is derived from an EMBL/GenBank/DDBJ whole genome shotgun (WGS) entry which is preliminary data.</text>
</comment>
<sequence length="155" mass="17046">MLGIREMVLLASCTLSAGIALNFPGNAFLKASTGKCAPQHDSYGIGRRATCTFTRILDIDSHRIPPEIPTVKCKCPGNLCSPMGDFRCEEVREKIKVSYPRWNGGSQWSVENKTIKVTTACVCIMNRAITLDEEVERPLYVAEHGSLKAMPTTLV</sequence>